<dbReference type="Proteomes" id="UP001562425">
    <property type="component" value="Unassembled WGS sequence"/>
</dbReference>
<organism evidence="1 2">
    <name type="scientific">Culex pipiens pipiens</name>
    <name type="common">Northern house mosquito</name>
    <dbReference type="NCBI Taxonomy" id="38569"/>
    <lineage>
        <taxon>Eukaryota</taxon>
        <taxon>Metazoa</taxon>
        <taxon>Ecdysozoa</taxon>
        <taxon>Arthropoda</taxon>
        <taxon>Hexapoda</taxon>
        <taxon>Insecta</taxon>
        <taxon>Pterygota</taxon>
        <taxon>Neoptera</taxon>
        <taxon>Endopterygota</taxon>
        <taxon>Diptera</taxon>
        <taxon>Nematocera</taxon>
        <taxon>Culicoidea</taxon>
        <taxon>Culicidae</taxon>
        <taxon>Culicinae</taxon>
        <taxon>Culicini</taxon>
        <taxon>Culex</taxon>
        <taxon>Culex</taxon>
    </lineage>
</organism>
<evidence type="ECO:0000313" key="2">
    <source>
        <dbReference type="Proteomes" id="UP001562425"/>
    </source>
</evidence>
<proteinExistence type="predicted"/>
<reference evidence="1 2" key="1">
    <citation type="submission" date="2024-05" db="EMBL/GenBank/DDBJ databases">
        <title>Culex pipiens pipiens assembly and annotation.</title>
        <authorList>
            <person name="Alout H."/>
            <person name="Durand T."/>
        </authorList>
    </citation>
    <scope>NUCLEOTIDE SEQUENCE [LARGE SCALE GENOMIC DNA]</scope>
    <source>
        <strain evidence="1">HA-2024</strain>
        <tissue evidence="1">Whole body</tissue>
    </source>
</reference>
<keyword evidence="2" id="KW-1185">Reference proteome</keyword>
<name>A0ABD1DAE3_CULPP</name>
<sequence>MFDVPLLMLSNQPARRATLSRKCIQLALRCHQPASTPIDFVSCSDLSRTFNASLYPEFLDNTYVPLNADNPINETLLTVCHESFQKGACTVRIYRPNDNAFLLIADVHFRDKRWQWPDTGCDCSRFKRLFVERETAHCKNAEAVSRTSVAPSLLAVVWTGFFVAIVSVSFATGTIVSSDIESSSATAGVIVEEEDCSTPSVAVLRGGLVELVEVGGDEVRQKRVDNSGPFVHNGGVTGRVG</sequence>
<dbReference type="EMBL" id="JBEHCU010006650">
    <property type="protein sequence ID" value="KAL1396608.1"/>
    <property type="molecule type" value="Genomic_DNA"/>
</dbReference>
<dbReference type="AlphaFoldDB" id="A0ABD1DAE3"/>
<protein>
    <submittedName>
        <fullName evidence="1">Uncharacterized protein</fullName>
    </submittedName>
</protein>
<accession>A0ABD1DAE3</accession>
<comment type="caution">
    <text evidence="1">The sequence shown here is derived from an EMBL/GenBank/DDBJ whole genome shotgun (WGS) entry which is preliminary data.</text>
</comment>
<evidence type="ECO:0000313" key="1">
    <source>
        <dbReference type="EMBL" id="KAL1396608.1"/>
    </source>
</evidence>
<gene>
    <name evidence="1" type="ORF">pipiens_010406</name>
</gene>